<organism evidence="1 2">
    <name type="scientific">Acaulospora morrowiae</name>
    <dbReference type="NCBI Taxonomy" id="94023"/>
    <lineage>
        <taxon>Eukaryota</taxon>
        <taxon>Fungi</taxon>
        <taxon>Fungi incertae sedis</taxon>
        <taxon>Mucoromycota</taxon>
        <taxon>Glomeromycotina</taxon>
        <taxon>Glomeromycetes</taxon>
        <taxon>Diversisporales</taxon>
        <taxon>Acaulosporaceae</taxon>
        <taxon>Acaulospora</taxon>
    </lineage>
</organism>
<comment type="caution">
    <text evidence="1">The sequence shown here is derived from an EMBL/GenBank/DDBJ whole genome shotgun (WGS) entry which is preliminary data.</text>
</comment>
<sequence>MVERLMGLGSSFFVDLSDCYSSYWAVYLFFHHVNIPLAAFRFALPCSALASPLLVAEISLLASTDRVRDEFHFAEQIRYITLW</sequence>
<protein>
    <submittedName>
        <fullName evidence="1">12649_t:CDS:1</fullName>
    </submittedName>
</protein>
<accession>A0A9N9B778</accession>
<name>A0A9N9B778_9GLOM</name>
<dbReference type="Proteomes" id="UP000789342">
    <property type="component" value="Unassembled WGS sequence"/>
</dbReference>
<dbReference type="AlphaFoldDB" id="A0A9N9B778"/>
<keyword evidence="2" id="KW-1185">Reference proteome</keyword>
<evidence type="ECO:0000313" key="2">
    <source>
        <dbReference type="Proteomes" id="UP000789342"/>
    </source>
</evidence>
<dbReference type="EMBL" id="CAJVPV010003576">
    <property type="protein sequence ID" value="CAG8554890.1"/>
    <property type="molecule type" value="Genomic_DNA"/>
</dbReference>
<gene>
    <name evidence="1" type="ORF">AMORRO_LOCUS5744</name>
</gene>
<evidence type="ECO:0000313" key="1">
    <source>
        <dbReference type="EMBL" id="CAG8554890.1"/>
    </source>
</evidence>
<proteinExistence type="predicted"/>
<reference evidence="1" key="1">
    <citation type="submission" date="2021-06" db="EMBL/GenBank/DDBJ databases">
        <authorList>
            <person name="Kallberg Y."/>
            <person name="Tangrot J."/>
            <person name="Rosling A."/>
        </authorList>
    </citation>
    <scope>NUCLEOTIDE SEQUENCE</scope>
    <source>
        <strain evidence="1">CL551</strain>
    </source>
</reference>